<comment type="caution">
    <text evidence="2">The sequence shown here is derived from an EMBL/GenBank/DDBJ whole genome shotgun (WGS) entry which is preliminary data.</text>
</comment>
<evidence type="ECO:0000313" key="3">
    <source>
        <dbReference type="Proteomes" id="UP000019243"/>
    </source>
</evidence>
<name>W7CMZ3_9LIST</name>
<dbReference type="RefSeq" id="WP_051456990.1">
    <property type="nucleotide sequence ID" value="NZ_AODH01000038.1"/>
</dbReference>
<reference evidence="2 3" key="1">
    <citation type="submission" date="2012-12" db="EMBL/GenBank/DDBJ databases">
        <title>Novel taxa of Listeriaceae from agricultural environments in the United States.</title>
        <authorList>
            <person name="den Bakker H.C."/>
            <person name="Allred A."/>
            <person name="Warchocki S."/>
            <person name="Wright E.M."/>
            <person name="Burrell A."/>
            <person name="Nightingale K.K."/>
            <person name="Kephart D."/>
            <person name="Wiedmann M."/>
        </authorList>
    </citation>
    <scope>NUCLEOTIDE SEQUENCE [LARGE SCALE GENOMIC DNA]</scope>
    <source>
        <strain evidence="2 3">FSL F6-1037</strain>
    </source>
</reference>
<protein>
    <recommendedName>
        <fullName evidence="1">Cell wall elongation regulator TseB-like domain-containing protein</fullName>
    </recommendedName>
</protein>
<dbReference type="SUPFAM" id="SSF54403">
    <property type="entry name" value="Cystatin/monellin"/>
    <property type="match status" value="2"/>
</dbReference>
<dbReference type="OrthoDB" id="2381181at2"/>
<proteinExistence type="predicted"/>
<dbReference type="InterPro" id="IPR041401">
    <property type="entry name" value="TseB-like_dom"/>
</dbReference>
<dbReference type="Pfam" id="PF17881">
    <property type="entry name" value="TseB"/>
    <property type="match status" value="1"/>
</dbReference>
<feature type="domain" description="Cell wall elongation regulator TseB-like" evidence="1">
    <location>
        <begin position="3"/>
        <end position="42"/>
    </location>
</feature>
<evidence type="ECO:0000259" key="1">
    <source>
        <dbReference type="Pfam" id="PF17881"/>
    </source>
</evidence>
<dbReference type="EMBL" id="AODH01000038">
    <property type="protein sequence ID" value="EUJ38045.1"/>
    <property type="molecule type" value="Genomic_DNA"/>
</dbReference>
<keyword evidence="3" id="KW-1185">Reference proteome</keyword>
<dbReference type="STRING" id="1265861.BCAMP_09310"/>
<dbReference type="Proteomes" id="UP000019243">
    <property type="component" value="Unassembled WGS sequence"/>
</dbReference>
<dbReference type="InterPro" id="IPR046350">
    <property type="entry name" value="Cystatin_sf"/>
</dbReference>
<dbReference type="Gene3D" id="3.10.450.40">
    <property type="match status" value="2"/>
</dbReference>
<organism evidence="2 3">
    <name type="scientific">Brochothrix campestris FSL F6-1037</name>
    <dbReference type="NCBI Taxonomy" id="1265861"/>
    <lineage>
        <taxon>Bacteria</taxon>
        <taxon>Bacillati</taxon>
        <taxon>Bacillota</taxon>
        <taxon>Bacilli</taxon>
        <taxon>Bacillales</taxon>
        <taxon>Listeriaceae</taxon>
        <taxon>Brochothrix</taxon>
    </lineage>
</organism>
<accession>W7CMZ3</accession>
<evidence type="ECO:0000313" key="2">
    <source>
        <dbReference type="EMBL" id="EUJ38045.1"/>
    </source>
</evidence>
<dbReference type="AlphaFoldDB" id="W7CMZ3"/>
<sequence length="124" mass="14050">MPKQKKGIQSISAFYYYNGIKDTYSVIVGPNKKGVETAVFVPRGKKTNKSSKVVSYRMSDGISKKDANNIAIKEKQPAKILTTNIGMDEGTPIWEISYRKEDGTLNYFEINFITGAWYRQINNL</sequence>
<gene>
    <name evidence="2" type="ORF">BCAMP_09310</name>
</gene>